<dbReference type="OrthoDB" id="4471531at2"/>
<gene>
    <name evidence="1" type="ORF">RHRU231_230152</name>
</gene>
<proteinExistence type="predicted"/>
<evidence type="ECO:0000313" key="2">
    <source>
        <dbReference type="Proteomes" id="UP000042997"/>
    </source>
</evidence>
<reference evidence="1 2" key="1">
    <citation type="journal article" date="2014" name="Genome Announc.">
        <title>Draft Genome Sequence of Propane- and Butane-Oxidizing Actinobacterium Rhodococcus ruber IEGM 231.</title>
        <authorList>
            <person name="Ivshina I.B."/>
            <person name="Kuyukina M.S."/>
            <person name="Krivoruchko A.V."/>
            <person name="Barbe V."/>
            <person name="Fischer C."/>
        </authorList>
    </citation>
    <scope>NUCLEOTIDE SEQUENCE [LARGE SCALE GENOMIC DNA]</scope>
</reference>
<dbReference type="AlphaFoldDB" id="A0A098BF33"/>
<organism evidence="1 2">
    <name type="scientific">Rhodococcus ruber</name>
    <dbReference type="NCBI Taxonomy" id="1830"/>
    <lineage>
        <taxon>Bacteria</taxon>
        <taxon>Bacillati</taxon>
        <taxon>Actinomycetota</taxon>
        <taxon>Actinomycetes</taxon>
        <taxon>Mycobacteriales</taxon>
        <taxon>Nocardiaceae</taxon>
        <taxon>Rhodococcus</taxon>
    </lineage>
</organism>
<sequence>MNTHVTADTLRTLLESSLDGATLILQGGRPQVVAADDLTDENRALVIVTRDELRGQLPKDRDYNDTDLELHATTLEATVANLGG</sequence>
<evidence type="ECO:0000313" key="1">
    <source>
        <dbReference type="EMBL" id="CDZ87324.1"/>
    </source>
</evidence>
<protein>
    <submittedName>
        <fullName evidence="1">Uncharacterized protein</fullName>
    </submittedName>
</protein>
<dbReference type="RefSeq" id="WP_017679926.1">
    <property type="nucleotide sequence ID" value="NZ_CP023714.1"/>
</dbReference>
<name>A0A098BF33_9NOCA</name>
<dbReference type="KEGG" id="rrz:CS378_11035"/>
<dbReference type="GeneID" id="66837577"/>
<dbReference type="Proteomes" id="UP000042997">
    <property type="component" value="Unassembled WGS sequence"/>
</dbReference>
<dbReference type="eggNOG" id="ENOG5032940">
    <property type="taxonomic scope" value="Bacteria"/>
</dbReference>
<dbReference type="EMBL" id="CCSD01000032">
    <property type="protein sequence ID" value="CDZ87324.1"/>
    <property type="molecule type" value="Genomic_DNA"/>
</dbReference>
<accession>A0A098BF33</accession>